<comment type="caution">
    <text evidence="2">The sequence shown here is derived from an EMBL/GenBank/DDBJ whole genome shotgun (WGS) entry which is preliminary data.</text>
</comment>
<feature type="compositionally biased region" description="Low complexity" evidence="1">
    <location>
        <begin position="494"/>
        <end position="507"/>
    </location>
</feature>
<feature type="region of interest" description="Disordered" evidence="1">
    <location>
        <begin position="49"/>
        <end position="87"/>
    </location>
</feature>
<evidence type="ECO:0000256" key="1">
    <source>
        <dbReference type="SAM" id="MobiDB-lite"/>
    </source>
</evidence>
<dbReference type="InterPro" id="IPR051604">
    <property type="entry name" value="Ergot_Alk_Oxidoreductase"/>
</dbReference>
<feature type="compositionally biased region" description="Low complexity" evidence="1">
    <location>
        <begin position="327"/>
        <end position="336"/>
    </location>
</feature>
<protein>
    <submittedName>
        <fullName evidence="2">Uncharacterized protein</fullName>
    </submittedName>
</protein>
<dbReference type="PANTHER" id="PTHR43162">
    <property type="match status" value="1"/>
</dbReference>
<sequence>MLAGGPLSAASSNLRICVVGADTLVGAALVDELVHGRFRSSFRAVTALVADPDPRRTPRPRPRPLSSRETPPAPPAAPGPDPADLPDSLDLLDRLDRFSFPGKNPNVATVAISAAIGAVSPDDVPASPHAPAPAPAPAPPSASAFDSVCIVPPDSPDRVRVCERIIRLCEAAGVNNVVLVSLAHPDWVSNTVLPRHFEFRRIEFALKASSIAGHCIVRHAFPQQLLAHWIDTAAAKGVLAMPINNGVFAPIHVADIAATVASIFAGKTSYGPHMCPMYRSSMHVLTGPAALSGTDLADMLGQALGRDVTFTSNSHNEARRHLERRAAALSKSDSLPSPSPAPHPLRHHHSDQNHFHPYRPAGNRSPSPAAPQRARRSPSPPKSVAQTADLPATPASPPELHFEEPSAKRTRQQAISSAGGLAIATRPIPPAPSQTHSSARSHGSGTRLGPIDSELILEMFEAIRRDCNDPYSIVVPFTPLTPTSSGFQLTGGRVSPSAQSAPPASASLVSPSAIVSPAVRKFTGSEPRSVLCFFKQHLGVNSASADLSSPMRA</sequence>
<feature type="compositionally biased region" description="Pro residues" evidence="1">
    <location>
        <begin position="71"/>
        <end position="83"/>
    </location>
</feature>
<evidence type="ECO:0000313" key="3">
    <source>
        <dbReference type="Proteomes" id="UP001527925"/>
    </source>
</evidence>
<keyword evidence="3" id="KW-1185">Reference proteome</keyword>
<dbReference type="PANTHER" id="PTHR43162:SF1">
    <property type="entry name" value="PRESTALK A DIFFERENTIATION PROTEIN A"/>
    <property type="match status" value="1"/>
</dbReference>
<dbReference type="Proteomes" id="UP001527925">
    <property type="component" value="Unassembled WGS sequence"/>
</dbReference>
<reference evidence="2 3" key="1">
    <citation type="submission" date="2023-09" db="EMBL/GenBank/DDBJ databases">
        <title>Pangenome analysis of Batrachochytrium dendrobatidis and related Chytrids.</title>
        <authorList>
            <person name="Yacoub M.N."/>
            <person name="Stajich J.E."/>
            <person name="James T.Y."/>
        </authorList>
    </citation>
    <scope>NUCLEOTIDE SEQUENCE [LARGE SCALE GENOMIC DNA]</scope>
    <source>
        <strain evidence="2 3">JEL0888</strain>
    </source>
</reference>
<dbReference type="EMBL" id="JADGIZ020000012">
    <property type="protein sequence ID" value="KAL2917103.1"/>
    <property type="molecule type" value="Genomic_DNA"/>
</dbReference>
<accession>A0ABR4NC83</accession>
<proteinExistence type="predicted"/>
<feature type="region of interest" description="Disordered" evidence="1">
    <location>
        <begin position="326"/>
        <end position="448"/>
    </location>
</feature>
<feature type="region of interest" description="Disordered" evidence="1">
    <location>
        <begin position="488"/>
        <end position="507"/>
    </location>
</feature>
<dbReference type="SUPFAM" id="SSF51735">
    <property type="entry name" value="NAD(P)-binding Rossmann-fold domains"/>
    <property type="match status" value="1"/>
</dbReference>
<dbReference type="Gene3D" id="3.40.50.720">
    <property type="entry name" value="NAD(P)-binding Rossmann-like Domain"/>
    <property type="match status" value="1"/>
</dbReference>
<feature type="compositionally biased region" description="Polar residues" evidence="1">
    <location>
        <begin position="433"/>
        <end position="444"/>
    </location>
</feature>
<organism evidence="2 3">
    <name type="scientific">Polyrhizophydium stewartii</name>
    <dbReference type="NCBI Taxonomy" id="2732419"/>
    <lineage>
        <taxon>Eukaryota</taxon>
        <taxon>Fungi</taxon>
        <taxon>Fungi incertae sedis</taxon>
        <taxon>Chytridiomycota</taxon>
        <taxon>Chytridiomycota incertae sedis</taxon>
        <taxon>Chytridiomycetes</taxon>
        <taxon>Rhizophydiales</taxon>
        <taxon>Rhizophydiales incertae sedis</taxon>
        <taxon>Polyrhizophydium</taxon>
    </lineage>
</organism>
<gene>
    <name evidence="2" type="ORF">HK105_203167</name>
</gene>
<evidence type="ECO:0000313" key="2">
    <source>
        <dbReference type="EMBL" id="KAL2917103.1"/>
    </source>
</evidence>
<dbReference type="InterPro" id="IPR036291">
    <property type="entry name" value="NAD(P)-bd_dom_sf"/>
</dbReference>
<name>A0ABR4NC83_9FUNG</name>